<keyword evidence="2" id="KW-1185">Reference proteome</keyword>
<dbReference type="PROSITE" id="PS51257">
    <property type="entry name" value="PROKAR_LIPOPROTEIN"/>
    <property type="match status" value="1"/>
</dbReference>
<dbReference type="Pfam" id="PF19795">
    <property type="entry name" value="DUF6279"/>
    <property type="match status" value="1"/>
</dbReference>
<dbReference type="EMBL" id="JACJUD010000002">
    <property type="protein sequence ID" value="MBB2494801.1"/>
    <property type="molecule type" value="Genomic_DNA"/>
</dbReference>
<name>A0A7W4LKH9_9GAMM</name>
<evidence type="ECO:0000313" key="2">
    <source>
        <dbReference type="Proteomes" id="UP000542720"/>
    </source>
</evidence>
<reference evidence="1 2" key="1">
    <citation type="submission" date="2020-08" db="EMBL/GenBank/DDBJ databases">
        <authorList>
            <person name="Kim C.M."/>
        </authorList>
    </citation>
    <scope>NUCLEOTIDE SEQUENCE [LARGE SCALE GENOMIC DNA]</scope>
    <source>
        <strain evidence="1 2">UL070</strain>
    </source>
</reference>
<dbReference type="InterPro" id="IPR016875">
    <property type="entry name" value="UCP028200"/>
</dbReference>
<proteinExistence type="predicted"/>
<dbReference type="Proteomes" id="UP000542720">
    <property type="component" value="Unassembled WGS sequence"/>
</dbReference>
<gene>
    <name evidence="1" type="ORF">H3H51_07190</name>
</gene>
<sequence length="294" mass="34438">MRLHRLTLALLCTTLLLGACSRLDIGYRNLDWLISWSLDDYLDLSRQQKQWLKPRLHNHLRWHCSTQLPLYSDWLQRSEQLIGARPLDPAQLDAQFDQLRQAIDTIAVQTTPTVTELLRGLSPAQVAHLRKRLAQEDRELRQEYLEPSPAQQVSERQERMVERFEPWLGSLSTAQKNLIARWAQKPEQQSRLWFDNRARWQDAFLATLEQRSSEDFNQQLRHLLQQRTDFWTPAHREQFARSQTALAQLFAELINSADSRQQQHLLQRLHELRQDLDGLACVSPATPAVASRSE</sequence>
<evidence type="ECO:0000313" key="1">
    <source>
        <dbReference type="EMBL" id="MBB2494801.1"/>
    </source>
</evidence>
<dbReference type="RefSeq" id="WP_183088371.1">
    <property type="nucleotide sequence ID" value="NZ_JACJUD010000002.1"/>
</dbReference>
<evidence type="ECO:0008006" key="3">
    <source>
        <dbReference type="Google" id="ProtNLM"/>
    </source>
</evidence>
<accession>A0A7W4LKH9</accession>
<dbReference type="PIRSF" id="PIRSF028200">
    <property type="entry name" value="UCP028200"/>
    <property type="match status" value="1"/>
</dbReference>
<dbReference type="AlphaFoldDB" id="A0A7W4LKH9"/>
<protein>
    <recommendedName>
        <fullName evidence="3">Lipoprotein</fullName>
    </recommendedName>
</protein>
<organism evidence="1 2">
    <name type="scientific">Aquipseudomonas ullengensis</name>
    <dbReference type="NCBI Taxonomy" id="2759166"/>
    <lineage>
        <taxon>Bacteria</taxon>
        <taxon>Pseudomonadati</taxon>
        <taxon>Pseudomonadota</taxon>
        <taxon>Gammaproteobacteria</taxon>
        <taxon>Pseudomonadales</taxon>
        <taxon>Pseudomonadaceae</taxon>
        <taxon>Aquipseudomonas</taxon>
    </lineage>
</organism>
<comment type="caution">
    <text evidence="1">The sequence shown here is derived from an EMBL/GenBank/DDBJ whole genome shotgun (WGS) entry which is preliminary data.</text>
</comment>